<dbReference type="Proteomes" id="UP000325218">
    <property type="component" value="Unassembled WGS sequence"/>
</dbReference>
<dbReference type="RefSeq" id="WP_148453671.1">
    <property type="nucleotide sequence ID" value="NZ_VSDO01000003.1"/>
</dbReference>
<sequence length="184" mass="20160">MKAVPKVNTDGLFIEDLIADDAFSGVVPFYITSVVDPDAEETEEAPEPILAGYTVGIPVTPGLYNPRFNLEAWEAYQDELSAAEEAYKVAYNEWSAQPEDERGEPPVYVAPEQPQLWGEGLTPEKIEELTRSNPQNPSSIDLLGAELTSMKLQNIQQQQTISALGAELAAVKLDVIKLRGVEQA</sequence>
<organism evidence="1 2">
    <name type="scientific">Paenibacillus faecis</name>
    <dbReference type="NCBI Taxonomy" id="862114"/>
    <lineage>
        <taxon>Bacteria</taxon>
        <taxon>Bacillati</taxon>
        <taxon>Bacillota</taxon>
        <taxon>Bacilli</taxon>
        <taxon>Bacillales</taxon>
        <taxon>Paenibacillaceae</taxon>
        <taxon>Paenibacillus</taxon>
    </lineage>
</organism>
<dbReference type="AlphaFoldDB" id="A0A5D0CR10"/>
<dbReference type="EMBL" id="VSDO01000003">
    <property type="protein sequence ID" value="TYA12192.1"/>
    <property type="molecule type" value="Genomic_DNA"/>
</dbReference>
<gene>
    <name evidence="1" type="ORF">FRY98_15890</name>
</gene>
<evidence type="ECO:0000313" key="2">
    <source>
        <dbReference type="Proteomes" id="UP000325218"/>
    </source>
</evidence>
<evidence type="ECO:0000313" key="1">
    <source>
        <dbReference type="EMBL" id="TYA12192.1"/>
    </source>
</evidence>
<reference evidence="1 2" key="1">
    <citation type="submission" date="2019-08" db="EMBL/GenBank/DDBJ databases">
        <title>Genome sequencing of Paenibacillus faecis DSM 23593(T).</title>
        <authorList>
            <person name="Kook J.-K."/>
            <person name="Park S.-N."/>
            <person name="Lim Y.K."/>
        </authorList>
    </citation>
    <scope>NUCLEOTIDE SEQUENCE [LARGE SCALE GENOMIC DNA]</scope>
    <source>
        <strain evidence="1 2">DSM 23593</strain>
    </source>
</reference>
<name>A0A5D0CR10_9BACL</name>
<proteinExistence type="predicted"/>
<protein>
    <recommendedName>
        <fullName evidence="3">Bacteriophage SP-beta YorD domain-containing protein</fullName>
    </recommendedName>
</protein>
<accession>A0A5D0CR10</accession>
<evidence type="ECO:0008006" key="3">
    <source>
        <dbReference type="Google" id="ProtNLM"/>
    </source>
</evidence>
<dbReference type="OrthoDB" id="2974702at2"/>
<keyword evidence="2" id="KW-1185">Reference proteome</keyword>
<comment type="caution">
    <text evidence="1">The sequence shown here is derived from an EMBL/GenBank/DDBJ whole genome shotgun (WGS) entry which is preliminary data.</text>
</comment>